<feature type="coiled-coil region" evidence="10">
    <location>
        <begin position="154"/>
        <end position="195"/>
    </location>
</feature>
<dbReference type="Gene3D" id="1.10.10.60">
    <property type="entry name" value="Homeodomain-like"/>
    <property type="match status" value="1"/>
</dbReference>
<evidence type="ECO:0000259" key="11">
    <source>
        <dbReference type="PROSITE" id="PS50071"/>
    </source>
</evidence>
<evidence type="ECO:0000313" key="13">
    <source>
        <dbReference type="Proteomes" id="UP001346149"/>
    </source>
</evidence>
<dbReference type="GO" id="GO:0000981">
    <property type="term" value="F:DNA-binding transcription factor activity, RNA polymerase II-specific"/>
    <property type="evidence" value="ECO:0007669"/>
    <property type="project" value="InterPro"/>
</dbReference>
<dbReference type="PANTHER" id="PTHR45714">
    <property type="entry name" value="HOMEOBOX-LEUCINE ZIPPER PROTEIN HAT14"/>
    <property type="match status" value="1"/>
</dbReference>
<evidence type="ECO:0000313" key="12">
    <source>
        <dbReference type="EMBL" id="KAK4767480.1"/>
    </source>
</evidence>
<sequence>MEMESIYREGAHIDGMELSLSLGADHQHDSGKGKMLSDVIRRAAGQRGEASSAVGLIRSADDEDDDQLSLRLPLLGGRRDGWEVEVTEQTDKEADAGIGMVVATARKKMKLSKEQSSFLEQSFIQHQTLGSSEKVAIAELLSLHPRQVEVWFQNRRARTKLKKVEEDCAYLRRQCKSLTEENMRLQRDLSQIRASLVKAFPAGVHPPPSTALTLRLLSCRCSLEDDFTVAASTSSAAAHHDIS</sequence>
<evidence type="ECO:0000256" key="2">
    <source>
        <dbReference type="ARBA" id="ARBA00006074"/>
    </source>
</evidence>
<keyword evidence="5 8" id="KW-0371">Homeobox</keyword>
<keyword evidence="3" id="KW-0805">Transcription regulation</keyword>
<comment type="subcellular location">
    <subcellularLocation>
        <location evidence="1 8 9">Nucleus</location>
    </subcellularLocation>
</comment>
<evidence type="ECO:0000256" key="4">
    <source>
        <dbReference type="ARBA" id="ARBA00023125"/>
    </source>
</evidence>
<evidence type="ECO:0000256" key="3">
    <source>
        <dbReference type="ARBA" id="ARBA00023015"/>
    </source>
</evidence>
<comment type="caution">
    <text evidence="12">The sequence shown here is derived from an EMBL/GenBank/DDBJ whole genome shotgun (WGS) entry which is preliminary data.</text>
</comment>
<organism evidence="12 13">
    <name type="scientific">Trapa natans</name>
    <name type="common">Water chestnut</name>
    <dbReference type="NCBI Taxonomy" id="22666"/>
    <lineage>
        <taxon>Eukaryota</taxon>
        <taxon>Viridiplantae</taxon>
        <taxon>Streptophyta</taxon>
        <taxon>Embryophyta</taxon>
        <taxon>Tracheophyta</taxon>
        <taxon>Spermatophyta</taxon>
        <taxon>Magnoliopsida</taxon>
        <taxon>eudicotyledons</taxon>
        <taxon>Gunneridae</taxon>
        <taxon>Pentapetalae</taxon>
        <taxon>rosids</taxon>
        <taxon>malvids</taxon>
        <taxon>Myrtales</taxon>
        <taxon>Lythraceae</taxon>
        <taxon>Trapa</taxon>
    </lineage>
</organism>
<keyword evidence="10" id="KW-0175">Coiled coil</keyword>
<name>A0AAN7QK75_TRANT</name>
<protein>
    <recommendedName>
        <fullName evidence="11">Homeobox domain-containing protein</fullName>
    </recommendedName>
</protein>
<dbReference type="GO" id="GO:0005634">
    <property type="term" value="C:nucleus"/>
    <property type="evidence" value="ECO:0007669"/>
    <property type="project" value="UniProtKB-SubCell"/>
</dbReference>
<dbReference type="InterPro" id="IPR003106">
    <property type="entry name" value="Leu_zip_homeo"/>
</dbReference>
<evidence type="ECO:0000256" key="9">
    <source>
        <dbReference type="RuleBase" id="RU000682"/>
    </source>
</evidence>
<dbReference type="PROSITE" id="PS00027">
    <property type="entry name" value="HOMEOBOX_1"/>
    <property type="match status" value="1"/>
</dbReference>
<evidence type="ECO:0000256" key="5">
    <source>
        <dbReference type="ARBA" id="ARBA00023155"/>
    </source>
</evidence>
<feature type="domain" description="Homeobox" evidence="11">
    <location>
        <begin position="102"/>
        <end position="162"/>
    </location>
</feature>
<reference evidence="12 13" key="1">
    <citation type="journal article" date="2023" name="Hortic Res">
        <title>Pangenome of water caltrop reveals structural variations and asymmetric subgenome divergence after allopolyploidization.</title>
        <authorList>
            <person name="Zhang X."/>
            <person name="Chen Y."/>
            <person name="Wang L."/>
            <person name="Yuan Y."/>
            <person name="Fang M."/>
            <person name="Shi L."/>
            <person name="Lu R."/>
            <person name="Comes H.P."/>
            <person name="Ma Y."/>
            <person name="Chen Y."/>
            <person name="Huang G."/>
            <person name="Zhou Y."/>
            <person name="Zheng Z."/>
            <person name="Qiu Y."/>
        </authorList>
    </citation>
    <scope>NUCLEOTIDE SEQUENCE [LARGE SCALE GENOMIC DNA]</scope>
    <source>
        <strain evidence="12">F231</strain>
    </source>
</reference>
<comment type="similarity">
    <text evidence="2">Belongs to the HD-ZIP homeobox family. Class II subfamily.</text>
</comment>
<dbReference type="SMART" id="SM00340">
    <property type="entry name" value="HALZ"/>
    <property type="match status" value="1"/>
</dbReference>
<keyword evidence="13" id="KW-1185">Reference proteome</keyword>
<dbReference type="EMBL" id="JAXQNO010000022">
    <property type="protein sequence ID" value="KAK4767480.1"/>
    <property type="molecule type" value="Genomic_DNA"/>
</dbReference>
<dbReference type="Pfam" id="PF00046">
    <property type="entry name" value="Homeodomain"/>
    <property type="match status" value="1"/>
</dbReference>
<proteinExistence type="inferred from homology"/>
<evidence type="ECO:0000256" key="10">
    <source>
        <dbReference type="SAM" id="Coils"/>
    </source>
</evidence>
<keyword evidence="4 8" id="KW-0238">DNA-binding</keyword>
<feature type="DNA-binding region" description="Homeobox" evidence="8">
    <location>
        <begin position="104"/>
        <end position="163"/>
    </location>
</feature>
<accession>A0AAN7QK75</accession>
<gene>
    <name evidence="12" type="ORF">SAY86_015230</name>
</gene>
<evidence type="ECO:0000256" key="7">
    <source>
        <dbReference type="ARBA" id="ARBA00023242"/>
    </source>
</evidence>
<dbReference type="InterPro" id="IPR001356">
    <property type="entry name" value="HD"/>
</dbReference>
<dbReference type="PROSITE" id="PS50071">
    <property type="entry name" value="HOMEOBOX_2"/>
    <property type="match status" value="1"/>
</dbReference>
<keyword evidence="6" id="KW-0804">Transcription</keyword>
<dbReference type="CDD" id="cd00086">
    <property type="entry name" value="homeodomain"/>
    <property type="match status" value="1"/>
</dbReference>
<dbReference type="SUPFAM" id="SSF46689">
    <property type="entry name" value="Homeodomain-like"/>
    <property type="match status" value="1"/>
</dbReference>
<evidence type="ECO:0000256" key="6">
    <source>
        <dbReference type="ARBA" id="ARBA00023163"/>
    </source>
</evidence>
<dbReference type="SMART" id="SM00389">
    <property type="entry name" value="HOX"/>
    <property type="match status" value="1"/>
</dbReference>
<evidence type="ECO:0000256" key="8">
    <source>
        <dbReference type="PROSITE-ProRule" id="PRU00108"/>
    </source>
</evidence>
<dbReference type="Proteomes" id="UP001346149">
    <property type="component" value="Unassembled WGS sequence"/>
</dbReference>
<dbReference type="InterPro" id="IPR017970">
    <property type="entry name" value="Homeobox_CS"/>
</dbReference>
<keyword evidence="7 8" id="KW-0539">Nucleus</keyword>
<dbReference type="GO" id="GO:0043565">
    <property type="term" value="F:sequence-specific DNA binding"/>
    <property type="evidence" value="ECO:0007669"/>
    <property type="project" value="InterPro"/>
</dbReference>
<dbReference type="AlphaFoldDB" id="A0AAN7QK75"/>
<dbReference type="InterPro" id="IPR050762">
    <property type="entry name" value="HD-ZIP_Homeobox_LZ_Class_II"/>
</dbReference>
<dbReference type="PANTHER" id="PTHR45714:SF34">
    <property type="entry name" value="HOMEOBOX-LEUCINE ZIPPER PROTEIN HAT9"/>
    <property type="match status" value="1"/>
</dbReference>
<evidence type="ECO:0000256" key="1">
    <source>
        <dbReference type="ARBA" id="ARBA00004123"/>
    </source>
</evidence>
<dbReference type="InterPro" id="IPR009057">
    <property type="entry name" value="Homeodomain-like_sf"/>
</dbReference>